<accession>A0A0K8PC97</accession>
<dbReference type="EMBL" id="DF968188">
    <property type="protein sequence ID" value="GAP45517.1"/>
    <property type="molecule type" value="Genomic_DNA"/>
</dbReference>
<sequence>MIGEIPGQGSSLSVVKWCGALFVPYVRPVPHTDTDPRTRRASASMLRIMRFGLLLLSCRGEGL</sequence>
<proteinExistence type="predicted"/>
<evidence type="ECO:0000313" key="1">
    <source>
        <dbReference type="EMBL" id="GAP45517.1"/>
    </source>
</evidence>
<gene>
    <name evidence="1" type="ORF">SAZU_0247</name>
</gene>
<name>A0A0K8PC97_STRAJ</name>
<dbReference type="AlphaFoldDB" id="A0A0K8PC97"/>
<dbReference type="PATRIC" id="fig|146537.3.peg.263"/>
<dbReference type="Proteomes" id="UP000053859">
    <property type="component" value="Unassembled WGS sequence"/>
</dbReference>
<organism evidence="1 2">
    <name type="scientific">Streptomyces azureus</name>
    <dbReference type="NCBI Taxonomy" id="146537"/>
    <lineage>
        <taxon>Bacteria</taxon>
        <taxon>Bacillati</taxon>
        <taxon>Actinomycetota</taxon>
        <taxon>Actinomycetes</taxon>
        <taxon>Kitasatosporales</taxon>
        <taxon>Streptomycetaceae</taxon>
        <taxon>Streptomyces</taxon>
    </lineage>
</organism>
<keyword evidence="2" id="KW-1185">Reference proteome</keyword>
<evidence type="ECO:0000313" key="2">
    <source>
        <dbReference type="Proteomes" id="UP000053859"/>
    </source>
</evidence>
<protein>
    <submittedName>
        <fullName evidence="1">Uncharacterized protein</fullName>
    </submittedName>
</protein>
<reference evidence="1" key="1">
    <citation type="journal article" date="2015" name="Genome Announc.">
        <title>Draft Genome Sequence of Thiostrepton-Producing Streptomyces azureus ATCC 14921.</title>
        <authorList>
            <person name="Sakihara K."/>
            <person name="Maeda J."/>
            <person name="Tashiro K."/>
            <person name="Fujino Y."/>
            <person name="Kuhara S."/>
            <person name="Ohshima T."/>
            <person name="Ogata S."/>
            <person name="Doi K."/>
        </authorList>
    </citation>
    <scope>NUCLEOTIDE SEQUENCE [LARGE SCALE GENOMIC DNA]</scope>
    <source>
        <strain evidence="1">ATCC14921</strain>
    </source>
</reference>